<feature type="transmembrane region" description="Helical" evidence="6">
    <location>
        <begin position="148"/>
        <end position="170"/>
    </location>
</feature>
<feature type="transmembrane region" description="Helical" evidence="6">
    <location>
        <begin position="231"/>
        <end position="254"/>
    </location>
</feature>
<evidence type="ECO:0000256" key="4">
    <source>
        <dbReference type="ARBA" id="ARBA00022989"/>
    </source>
</evidence>
<evidence type="ECO:0000256" key="5">
    <source>
        <dbReference type="ARBA" id="ARBA00023136"/>
    </source>
</evidence>
<dbReference type="InterPro" id="IPR020846">
    <property type="entry name" value="MFS_dom"/>
</dbReference>
<keyword evidence="9" id="KW-1185">Reference proteome</keyword>
<dbReference type="Proteomes" id="UP001321543">
    <property type="component" value="Chromosome"/>
</dbReference>
<feature type="transmembrane region" description="Helical" evidence="6">
    <location>
        <begin position="328"/>
        <end position="353"/>
    </location>
</feature>
<gene>
    <name evidence="8" type="ORF">GCM10025863_03040</name>
</gene>
<organism evidence="8 9">
    <name type="scientific">Microbacterium suwonense</name>
    <dbReference type="NCBI Taxonomy" id="683047"/>
    <lineage>
        <taxon>Bacteria</taxon>
        <taxon>Bacillati</taxon>
        <taxon>Actinomycetota</taxon>
        <taxon>Actinomycetes</taxon>
        <taxon>Micrococcales</taxon>
        <taxon>Microbacteriaceae</taxon>
        <taxon>Microbacterium</taxon>
    </lineage>
</organism>
<proteinExistence type="predicted"/>
<dbReference type="InterPro" id="IPR044770">
    <property type="entry name" value="MFS_spinster-like"/>
</dbReference>
<evidence type="ECO:0000256" key="3">
    <source>
        <dbReference type="ARBA" id="ARBA00022692"/>
    </source>
</evidence>
<feature type="domain" description="Major facilitator superfamily (MFS) profile" evidence="7">
    <location>
        <begin position="22"/>
        <end position="421"/>
    </location>
</feature>
<feature type="transmembrane region" description="Helical" evidence="6">
    <location>
        <begin position="89"/>
        <end position="112"/>
    </location>
</feature>
<dbReference type="EMBL" id="AP027728">
    <property type="protein sequence ID" value="BDZ37690.1"/>
    <property type="molecule type" value="Genomic_DNA"/>
</dbReference>
<dbReference type="RefSeq" id="WP_286301509.1">
    <property type="nucleotide sequence ID" value="NZ_AP027728.1"/>
</dbReference>
<protein>
    <recommendedName>
        <fullName evidence="7">Major facilitator superfamily (MFS) profile domain-containing protein</fullName>
    </recommendedName>
</protein>
<evidence type="ECO:0000256" key="2">
    <source>
        <dbReference type="ARBA" id="ARBA00022448"/>
    </source>
</evidence>
<dbReference type="InterPro" id="IPR011701">
    <property type="entry name" value="MFS"/>
</dbReference>
<evidence type="ECO:0000256" key="1">
    <source>
        <dbReference type="ARBA" id="ARBA00004651"/>
    </source>
</evidence>
<comment type="subcellular location">
    <subcellularLocation>
        <location evidence="1">Cell membrane</location>
        <topology evidence="1">Multi-pass membrane protein</topology>
    </subcellularLocation>
</comment>
<evidence type="ECO:0000259" key="7">
    <source>
        <dbReference type="PROSITE" id="PS50850"/>
    </source>
</evidence>
<name>A0ABN6WYU4_9MICO</name>
<feature type="transmembrane region" description="Helical" evidence="6">
    <location>
        <begin position="365"/>
        <end position="388"/>
    </location>
</feature>
<feature type="transmembrane region" description="Helical" evidence="6">
    <location>
        <begin position="64"/>
        <end position="82"/>
    </location>
</feature>
<reference evidence="9" key="1">
    <citation type="journal article" date="2019" name="Int. J. Syst. Evol. Microbiol.">
        <title>The Global Catalogue of Microorganisms (GCM) 10K type strain sequencing project: providing services to taxonomists for standard genome sequencing and annotation.</title>
        <authorList>
            <consortium name="The Broad Institute Genomics Platform"/>
            <consortium name="The Broad Institute Genome Sequencing Center for Infectious Disease"/>
            <person name="Wu L."/>
            <person name="Ma J."/>
        </authorList>
    </citation>
    <scope>NUCLEOTIDE SEQUENCE [LARGE SCALE GENOMIC DNA]</scope>
    <source>
        <strain evidence="9">NBRC 106310</strain>
    </source>
</reference>
<evidence type="ECO:0000256" key="6">
    <source>
        <dbReference type="SAM" id="Phobius"/>
    </source>
</evidence>
<sequence>MTEPMGAPSDVRLTPRRTRTGSLVLLVLTSALLLMDTSLISLLIEPMRRDLAFSDAELGLLQGAFPTIAFAVCALPIGLLVDRFSRARMILIALIVWTIALVLIVIAPGFALLAVAKVLIGCVQAVLITAPFSLAADLSERSRRSTAVAALTIGQALGGGLGFVLGGMIFTAMSTVVATEPWRYTVLIFGAIGVLLIPFFIRFREPERSETGGDARSTRVLFGELRRHAPVLWPLFIGFAFAQVAASVLQVWAAPALMREFGLSELVVGNMVGVVMLVGGIVGAALAGWIIELLRRRNRRGALAIGLAAVVLGAAGSMALMPTGIGPAAIFGVGVAASAFIGTAVPAFLMLYLPNELRGLAGGALVLLGVGPGATIGPSAVAFVSGALPGGQALAQAMSLTGIAAGIVSLLFFGILARFTRDRGAAAPLPSLAETSAV</sequence>
<feature type="transmembrane region" description="Helical" evidence="6">
    <location>
        <begin position="394"/>
        <end position="416"/>
    </location>
</feature>
<keyword evidence="4 6" id="KW-1133">Transmembrane helix</keyword>
<evidence type="ECO:0000313" key="9">
    <source>
        <dbReference type="Proteomes" id="UP001321543"/>
    </source>
</evidence>
<keyword evidence="3 6" id="KW-0812">Transmembrane</keyword>
<dbReference type="Gene3D" id="1.20.1250.20">
    <property type="entry name" value="MFS general substrate transporter like domains"/>
    <property type="match status" value="1"/>
</dbReference>
<feature type="transmembrane region" description="Helical" evidence="6">
    <location>
        <begin position="118"/>
        <end position="136"/>
    </location>
</feature>
<keyword evidence="2" id="KW-0813">Transport</keyword>
<keyword evidence="5 6" id="KW-0472">Membrane</keyword>
<dbReference type="PANTHER" id="PTHR23505:SF79">
    <property type="entry name" value="PROTEIN SPINSTER"/>
    <property type="match status" value="1"/>
</dbReference>
<dbReference type="PROSITE" id="PS50850">
    <property type="entry name" value="MFS"/>
    <property type="match status" value="1"/>
</dbReference>
<feature type="transmembrane region" description="Helical" evidence="6">
    <location>
        <begin position="21"/>
        <end position="44"/>
    </location>
</feature>
<feature type="transmembrane region" description="Helical" evidence="6">
    <location>
        <begin position="182"/>
        <end position="201"/>
    </location>
</feature>
<dbReference type="SUPFAM" id="SSF103473">
    <property type="entry name" value="MFS general substrate transporter"/>
    <property type="match status" value="1"/>
</dbReference>
<feature type="transmembrane region" description="Helical" evidence="6">
    <location>
        <begin position="303"/>
        <end position="322"/>
    </location>
</feature>
<dbReference type="PANTHER" id="PTHR23505">
    <property type="entry name" value="SPINSTER"/>
    <property type="match status" value="1"/>
</dbReference>
<evidence type="ECO:0000313" key="8">
    <source>
        <dbReference type="EMBL" id="BDZ37690.1"/>
    </source>
</evidence>
<feature type="transmembrane region" description="Helical" evidence="6">
    <location>
        <begin position="266"/>
        <end position="291"/>
    </location>
</feature>
<dbReference type="Pfam" id="PF07690">
    <property type="entry name" value="MFS_1"/>
    <property type="match status" value="1"/>
</dbReference>
<accession>A0ABN6WYU4</accession>
<dbReference type="InterPro" id="IPR036259">
    <property type="entry name" value="MFS_trans_sf"/>
</dbReference>